<feature type="domain" description="Major facilitator superfamily (MFS) profile" evidence="7">
    <location>
        <begin position="15"/>
        <end position="415"/>
    </location>
</feature>
<gene>
    <name evidence="8" type="ORF">ACFSXZ_31595</name>
</gene>
<evidence type="ECO:0000256" key="1">
    <source>
        <dbReference type="ARBA" id="ARBA00004651"/>
    </source>
</evidence>
<feature type="transmembrane region" description="Helical" evidence="6">
    <location>
        <begin position="312"/>
        <end position="337"/>
    </location>
</feature>
<dbReference type="Gene3D" id="1.20.1250.20">
    <property type="entry name" value="MFS general substrate transporter like domains"/>
    <property type="match status" value="2"/>
</dbReference>
<feature type="transmembrane region" description="Helical" evidence="6">
    <location>
        <begin position="234"/>
        <end position="257"/>
    </location>
</feature>
<feature type="transmembrane region" description="Helical" evidence="6">
    <location>
        <begin position="168"/>
        <end position="190"/>
    </location>
</feature>
<proteinExistence type="predicted"/>
<comment type="caution">
    <text evidence="8">The sequence shown here is derived from an EMBL/GenBank/DDBJ whole genome shotgun (WGS) entry which is preliminary data.</text>
</comment>
<evidence type="ECO:0000313" key="9">
    <source>
        <dbReference type="Proteomes" id="UP001597417"/>
    </source>
</evidence>
<evidence type="ECO:0000313" key="8">
    <source>
        <dbReference type="EMBL" id="MFD2420883.1"/>
    </source>
</evidence>
<feature type="transmembrane region" description="Helical" evidence="6">
    <location>
        <begin position="139"/>
        <end position="162"/>
    </location>
</feature>
<keyword evidence="3 6" id="KW-1133">Transmembrane helix</keyword>
<evidence type="ECO:0000256" key="6">
    <source>
        <dbReference type="SAM" id="Phobius"/>
    </source>
</evidence>
<feature type="compositionally biased region" description="Low complexity" evidence="5">
    <location>
        <begin position="441"/>
        <end position="453"/>
    </location>
</feature>
<dbReference type="SUPFAM" id="SSF103473">
    <property type="entry name" value="MFS general substrate transporter"/>
    <property type="match status" value="1"/>
</dbReference>
<sequence>MKEFSKTRVHRAWWIAAVTGLVIVVTGASTGMPDLLTDPLQQDFGWSHPLLGVAFGIDMALYGVVAPFAAALMDSFGVRRVVAAALVTIAAGTALTAVMTASWQLVLGWGFLLGLGTGCMALTFAATVATRWFVARRGLVSGVLTSASMFGGMVVLPLLAWVVKQHGWRPSVVVVGLAALLLLPPVWLLLRDHPADLGLKAYGAKEFTPKPAPVRGAARHALTVLRDAARTGPFWLLVGSYGICGASTNGIMMTHFVPAAHEGGMPITVAASLLAVMGVCNVAGATGSGWLTDRFDPRRLLAISYSSRGVSLAFLPMVLGPVVHLPLLVFVVAYGLLDLATVPPTIALCRRFHGDDGPVVFGWVNAAHQLGAAAAAFLGGAARAASGGYDIVWLGAAVLCGLATGLSMAIRRAASRQAQDRKRPPPISSSRMRTSSRIRRTTSSSPRPARTSC</sequence>
<dbReference type="PANTHER" id="PTHR11360:SF284">
    <property type="entry name" value="EG:103B4.3 PROTEIN-RELATED"/>
    <property type="match status" value="1"/>
</dbReference>
<keyword evidence="4 6" id="KW-0472">Membrane</keyword>
<dbReference type="InterPro" id="IPR020846">
    <property type="entry name" value="MFS_dom"/>
</dbReference>
<dbReference type="InterPro" id="IPR011701">
    <property type="entry name" value="MFS"/>
</dbReference>
<comment type="subcellular location">
    <subcellularLocation>
        <location evidence="1">Cell membrane</location>
        <topology evidence="1">Multi-pass membrane protein</topology>
    </subcellularLocation>
</comment>
<evidence type="ECO:0000256" key="2">
    <source>
        <dbReference type="ARBA" id="ARBA00022692"/>
    </source>
</evidence>
<dbReference type="CDD" id="cd17355">
    <property type="entry name" value="MFS_YcxA_like"/>
    <property type="match status" value="1"/>
</dbReference>
<dbReference type="RefSeq" id="WP_378269170.1">
    <property type="nucleotide sequence ID" value="NZ_JBHUKR010000021.1"/>
</dbReference>
<organism evidence="8 9">
    <name type="scientific">Amycolatopsis pigmentata</name>
    <dbReference type="NCBI Taxonomy" id="450801"/>
    <lineage>
        <taxon>Bacteria</taxon>
        <taxon>Bacillati</taxon>
        <taxon>Actinomycetota</taxon>
        <taxon>Actinomycetes</taxon>
        <taxon>Pseudonocardiales</taxon>
        <taxon>Pseudonocardiaceae</taxon>
        <taxon>Amycolatopsis</taxon>
    </lineage>
</organism>
<feature type="transmembrane region" description="Helical" evidence="6">
    <location>
        <begin position="12"/>
        <end position="30"/>
    </location>
</feature>
<feature type="transmembrane region" description="Helical" evidence="6">
    <location>
        <begin position="391"/>
        <end position="414"/>
    </location>
</feature>
<protein>
    <submittedName>
        <fullName evidence="8">MFS transporter</fullName>
    </submittedName>
</protein>
<dbReference type="Proteomes" id="UP001597417">
    <property type="component" value="Unassembled WGS sequence"/>
</dbReference>
<feature type="transmembrane region" description="Helical" evidence="6">
    <location>
        <begin position="107"/>
        <end position="127"/>
    </location>
</feature>
<dbReference type="EMBL" id="JBHUKR010000021">
    <property type="protein sequence ID" value="MFD2420883.1"/>
    <property type="molecule type" value="Genomic_DNA"/>
</dbReference>
<evidence type="ECO:0000256" key="3">
    <source>
        <dbReference type="ARBA" id="ARBA00022989"/>
    </source>
</evidence>
<feature type="transmembrane region" description="Helical" evidence="6">
    <location>
        <begin position="81"/>
        <end position="101"/>
    </location>
</feature>
<keyword evidence="2 6" id="KW-0812">Transmembrane</keyword>
<feature type="transmembrane region" description="Helical" evidence="6">
    <location>
        <begin position="269"/>
        <end position="291"/>
    </location>
</feature>
<dbReference type="Pfam" id="PF07690">
    <property type="entry name" value="MFS_1"/>
    <property type="match status" value="1"/>
</dbReference>
<evidence type="ECO:0000256" key="5">
    <source>
        <dbReference type="SAM" id="MobiDB-lite"/>
    </source>
</evidence>
<feature type="transmembrane region" description="Helical" evidence="6">
    <location>
        <begin position="50"/>
        <end position="69"/>
    </location>
</feature>
<keyword evidence="9" id="KW-1185">Reference proteome</keyword>
<feature type="region of interest" description="Disordered" evidence="5">
    <location>
        <begin position="414"/>
        <end position="453"/>
    </location>
</feature>
<dbReference type="InterPro" id="IPR036259">
    <property type="entry name" value="MFS_trans_sf"/>
</dbReference>
<evidence type="ECO:0000259" key="7">
    <source>
        <dbReference type="PROSITE" id="PS50850"/>
    </source>
</evidence>
<accession>A0ABW5G1K5</accession>
<dbReference type="PROSITE" id="PS50850">
    <property type="entry name" value="MFS"/>
    <property type="match status" value="1"/>
</dbReference>
<name>A0ABW5G1K5_9PSEU</name>
<dbReference type="InterPro" id="IPR050327">
    <property type="entry name" value="Proton-linked_MCT"/>
</dbReference>
<evidence type="ECO:0000256" key="4">
    <source>
        <dbReference type="ARBA" id="ARBA00023136"/>
    </source>
</evidence>
<reference evidence="9" key="1">
    <citation type="journal article" date="2019" name="Int. J. Syst. Evol. Microbiol.">
        <title>The Global Catalogue of Microorganisms (GCM) 10K type strain sequencing project: providing services to taxonomists for standard genome sequencing and annotation.</title>
        <authorList>
            <consortium name="The Broad Institute Genomics Platform"/>
            <consortium name="The Broad Institute Genome Sequencing Center for Infectious Disease"/>
            <person name="Wu L."/>
            <person name="Ma J."/>
        </authorList>
    </citation>
    <scope>NUCLEOTIDE SEQUENCE [LARGE SCALE GENOMIC DNA]</scope>
    <source>
        <strain evidence="9">CGMCC 4.7645</strain>
    </source>
</reference>
<dbReference type="PANTHER" id="PTHR11360">
    <property type="entry name" value="MONOCARBOXYLATE TRANSPORTER"/>
    <property type="match status" value="1"/>
</dbReference>